<dbReference type="EMBL" id="CP013011">
    <property type="protein sequence ID" value="ALL00120.1"/>
    <property type="molecule type" value="Genomic_DNA"/>
</dbReference>
<dbReference type="GO" id="GO:0005840">
    <property type="term" value="C:ribosome"/>
    <property type="evidence" value="ECO:0007669"/>
    <property type="project" value="UniProtKB-KW"/>
</dbReference>
<accession>A0A0P0N0S6</accession>
<keyword evidence="1" id="KW-0689">Ribosomal protein</keyword>
<dbReference type="OrthoDB" id="24419at2157"/>
<dbReference type="GeneID" id="26098396"/>
<dbReference type="InterPro" id="IPR038464">
    <property type="entry name" value="Ribosomal_eL38_sf"/>
</dbReference>
<sequence length="88" mass="10362">MPVELKSKDEFVKVLERSTECRVKLGYRRVDTEEGSKRIRVLKVKARTPRYLYTIVFDNVDEGIEFVKSIKDKCKNLVVLDNELQDKI</sequence>
<keyword evidence="4" id="KW-1185">Reference proteome</keyword>
<name>A0A0P0N0S6_9CREN</name>
<evidence type="ECO:0000313" key="4">
    <source>
        <dbReference type="Proteomes" id="UP000196694"/>
    </source>
</evidence>
<dbReference type="EMBL" id="NCQP01000002">
    <property type="protein sequence ID" value="OWJ54708.1"/>
    <property type="molecule type" value="Genomic_DNA"/>
</dbReference>
<organism evidence="1 3">
    <name type="scientific">Pyrodictium delaneyi</name>
    <dbReference type="NCBI Taxonomy" id="1273541"/>
    <lineage>
        <taxon>Archaea</taxon>
        <taxon>Thermoproteota</taxon>
        <taxon>Thermoprotei</taxon>
        <taxon>Desulfurococcales</taxon>
        <taxon>Pyrodictiaceae</taxon>
        <taxon>Pyrodictium</taxon>
    </lineage>
</organism>
<dbReference type="RefSeq" id="WP_055407236.1">
    <property type="nucleotide sequence ID" value="NZ_CP013011.1"/>
</dbReference>
<proteinExistence type="predicted"/>
<gene>
    <name evidence="2" type="ORF">Pdsh_02950</name>
    <name evidence="1" type="ORF">Pyrde_0070</name>
</gene>
<reference evidence="1 3" key="1">
    <citation type="submission" date="2015-10" db="EMBL/GenBank/DDBJ databases">
        <title>Complete genome sequence of hyperthermophilic archaeon Pyrodictium delaneyi Su06.</title>
        <authorList>
            <person name="Jung J.-H."/>
            <person name="Lin J."/>
            <person name="Holden J.F."/>
            <person name="Park C.-S."/>
        </authorList>
    </citation>
    <scope>NUCLEOTIDE SEQUENCE [LARGE SCALE GENOMIC DNA]</scope>
    <source>
        <strain evidence="1 3">Su06</strain>
    </source>
</reference>
<evidence type="ECO:0000313" key="1">
    <source>
        <dbReference type="EMBL" id="ALL00120.1"/>
    </source>
</evidence>
<keyword evidence="1" id="KW-0687">Ribonucleoprotein</keyword>
<protein>
    <submittedName>
        <fullName evidence="1">50S ribosomal protein L38e</fullName>
    </submittedName>
</protein>
<reference evidence="2 4" key="2">
    <citation type="submission" date="2017-05" db="EMBL/GenBank/DDBJ databases">
        <title>The draft genome of the hyperthermophilic archaeon 'Pyrodictium delaneyi strain Hulk', an iron and nitrate reducer, reveals the capacity for sulfate reduction.</title>
        <authorList>
            <person name="Demey L.M."/>
            <person name="Miller C."/>
            <person name="Manzella M."/>
            <person name="Reguera G."/>
            <person name="Kashefi K."/>
        </authorList>
    </citation>
    <scope>NUCLEOTIDE SEQUENCE [LARGE SCALE GENOMIC DNA]</scope>
    <source>
        <strain evidence="2 4">Hulk</strain>
    </source>
</reference>
<evidence type="ECO:0000313" key="2">
    <source>
        <dbReference type="EMBL" id="OWJ54708.1"/>
    </source>
</evidence>
<dbReference type="Proteomes" id="UP000196694">
    <property type="component" value="Unassembled WGS sequence"/>
</dbReference>
<evidence type="ECO:0000313" key="3">
    <source>
        <dbReference type="Proteomes" id="UP000058613"/>
    </source>
</evidence>
<dbReference type="Proteomes" id="UP000058613">
    <property type="component" value="Chromosome"/>
</dbReference>
<dbReference type="Gene3D" id="3.30.720.90">
    <property type="match status" value="1"/>
</dbReference>
<dbReference type="AlphaFoldDB" id="A0A0P0N0S6"/>
<dbReference type="KEGG" id="pdl:Pyrde_0070"/>